<accession>A0AAV9ABH4</accession>
<feature type="compositionally biased region" description="Low complexity" evidence="1">
    <location>
        <begin position="74"/>
        <end position="87"/>
    </location>
</feature>
<dbReference type="AlphaFoldDB" id="A0AAV9ABH4"/>
<evidence type="ECO:0000313" key="2">
    <source>
        <dbReference type="EMBL" id="KAK1261658.1"/>
    </source>
</evidence>
<keyword evidence="3" id="KW-1185">Reference proteome</keyword>
<reference evidence="2" key="1">
    <citation type="journal article" date="2023" name="Nat. Commun.">
        <title>Diploid and tetraploid genomes of Acorus and the evolution of monocots.</title>
        <authorList>
            <person name="Ma L."/>
            <person name="Liu K.W."/>
            <person name="Li Z."/>
            <person name="Hsiao Y.Y."/>
            <person name="Qi Y."/>
            <person name="Fu T."/>
            <person name="Tang G.D."/>
            <person name="Zhang D."/>
            <person name="Sun W.H."/>
            <person name="Liu D.K."/>
            <person name="Li Y."/>
            <person name="Chen G.Z."/>
            <person name="Liu X.D."/>
            <person name="Liao X.Y."/>
            <person name="Jiang Y.T."/>
            <person name="Yu X."/>
            <person name="Hao Y."/>
            <person name="Huang J."/>
            <person name="Zhao X.W."/>
            <person name="Ke S."/>
            <person name="Chen Y.Y."/>
            <person name="Wu W.L."/>
            <person name="Hsu J.L."/>
            <person name="Lin Y.F."/>
            <person name="Huang M.D."/>
            <person name="Li C.Y."/>
            <person name="Huang L."/>
            <person name="Wang Z.W."/>
            <person name="Zhao X."/>
            <person name="Zhong W.Y."/>
            <person name="Peng D.H."/>
            <person name="Ahmad S."/>
            <person name="Lan S."/>
            <person name="Zhang J.S."/>
            <person name="Tsai W.C."/>
            <person name="Van de Peer Y."/>
            <person name="Liu Z.J."/>
        </authorList>
    </citation>
    <scope>NUCLEOTIDE SEQUENCE</scope>
    <source>
        <strain evidence="2">SCP</strain>
    </source>
</reference>
<feature type="compositionally biased region" description="Low complexity" evidence="1">
    <location>
        <begin position="42"/>
        <end position="53"/>
    </location>
</feature>
<gene>
    <name evidence="2" type="ORF">QJS04_geneDACA000924</name>
</gene>
<evidence type="ECO:0000313" key="3">
    <source>
        <dbReference type="Proteomes" id="UP001179952"/>
    </source>
</evidence>
<organism evidence="2 3">
    <name type="scientific">Acorus gramineus</name>
    <name type="common">Dwarf sweet flag</name>
    <dbReference type="NCBI Taxonomy" id="55184"/>
    <lineage>
        <taxon>Eukaryota</taxon>
        <taxon>Viridiplantae</taxon>
        <taxon>Streptophyta</taxon>
        <taxon>Embryophyta</taxon>
        <taxon>Tracheophyta</taxon>
        <taxon>Spermatophyta</taxon>
        <taxon>Magnoliopsida</taxon>
        <taxon>Liliopsida</taxon>
        <taxon>Acoraceae</taxon>
        <taxon>Acorus</taxon>
    </lineage>
</organism>
<dbReference type="Proteomes" id="UP001179952">
    <property type="component" value="Unassembled WGS sequence"/>
</dbReference>
<reference evidence="2" key="2">
    <citation type="submission" date="2023-06" db="EMBL/GenBank/DDBJ databases">
        <authorList>
            <person name="Ma L."/>
            <person name="Liu K.-W."/>
            <person name="Li Z."/>
            <person name="Hsiao Y.-Y."/>
            <person name="Qi Y."/>
            <person name="Fu T."/>
            <person name="Tang G."/>
            <person name="Zhang D."/>
            <person name="Sun W.-H."/>
            <person name="Liu D.-K."/>
            <person name="Li Y."/>
            <person name="Chen G.-Z."/>
            <person name="Liu X.-D."/>
            <person name="Liao X.-Y."/>
            <person name="Jiang Y.-T."/>
            <person name="Yu X."/>
            <person name="Hao Y."/>
            <person name="Huang J."/>
            <person name="Zhao X.-W."/>
            <person name="Ke S."/>
            <person name="Chen Y.-Y."/>
            <person name="Wu W.-L."/>
            <person name="Hsu J.-L."/>
            <person name="Lin Y.-F."/>
            <person name="Huang M.-D."/>
            <person name="Li C.-Y."/>
            <person name="Huang L."/>
            <person name="Wang Z.-W."/>
            <person name="Zhao X."/>
            <person name="Zhong W.-Y."/>
            <person name="Peng D.-H."/>
            <person name="Ahmad S."/>
            <person name="Lan S."/>
            <person name="Zhang J.-S."/>
            <person name="Tsai W.-C."/>
            <person name="Van De Peer Y."/>
            <person name="Liu Z.-J."/>
        </authorList>
    </citation>
    <scope>NUCLEOTIDE SEQUENCE</scope>
    <source>
        <strain evidence="2">SCP</strain>
        <tissue evidence="2">Leaves</tissue>
    </source>
</reference>
<feature type="region of interest" description="Disordered" evidence="1">
    <location>
        <begin position="1"/>
        <end position="53"/>
    </location>
</feature>
<name>A0AAV9ABH4_ACOGR</name>
<feature type="region of interest" description="Disordered" evidence="1">
    <location>
        <begin position="74"/>
        <end position="95"/>
    </location>
</feature>
<dbReference type="EMBL" id="JAUJYN010000010">
    <property type="protein sequence ID" value="KAK1261658.1"/>
    <property type="molecule type" value="Genomic_DNA"/>
</dbReference>
<proteinExistence type="predicted"/>
<sequence length="95" mass="9809">MRSHYNAQPTKPPSAASGRPPPPAIFRRPFGNSPALSAALGRVRPPSAASGRPPAALRLRLLRSPPVAVVLLRPPSAASGRPAAASGTALRLQNH</sequence>
<comment type="caution">
    <text evidence="2">The sequence shown here is derived from an EMBL/GenBank/DDBJ whole genome shotgun (WGS) entry which is preliminary data.</text>
</comment>
<protein>
    <submittedName>
        <fullName evidence="2">Uncharacterized protein</fullName>
    </submittedName>
</protein>
<evidence type="ECO:0000256" key="1">
    <source>
        <dbReference type="SAM" id="MobiDB-lite"/>
    </source>
</evidence>